<dbReference type="RefSeq" id="WP_095847132.1">
    <property type="nucleotide sequence ID" value="NZ_CP014136.1"/>
</dbReference>
<keyword evidence="3" id="KW-1185">Reference proteome</keyword>
<reference evidence="2 3" key="1">
    <citation type="submission" date="2016-01" db="EMBL/GenBank/DDBJ databases">
        <authorList>
            <person name="Oliw E.H."/>
        </authorList>
    </citation>
    <scope>NUCLEOTIDE SEQUENCE [LARGE SCALE GENOMIC DNA]</scope>
    <source>
        <strain evidence="2 3">FRB97</strain>
    </source>
</reference>
<evidence type="ECO:0008006" key="4">
    <source>
        <dbReference type="Google" id="ProtNLM"/>
    </source>
</evidence>
<dbReference type="Proteomes" id="UP000217182">
    <property type="component" value="Chromosome"/>
</dbReference>
<accession>A0A250B303</accession>
<sequence>MRLLFAMLIAVFCWAGSASGKTLCTTQTKQAPAALGILLAANEAGLSPFDPAYRSPHTDLRRKAPGKLPLLLPRVHSYPSSLSASGFRTPAYCLTAELGLCGAAPRQIAPAPSRLALADWTLHIGNQNNRLGGWKESNTLYRGMLTYHS</sequence>
<protein>
    <recommendedName>
        <fullName evidence="4">Lipoprotein</fullName>
    </recommendedName>
</protein>
<keyword evidence="1" id="KW-0732">Signal</keyword>
<evidence type="ECO:0000256" key="1">
    <source>
        <dbReference type="SAM" id="SignalP"/>
    </source>
</evidence>
<organism evidence="2 3">
    <name type="scientific">Gibbsiella quercinecans</name>
    <dbReference type="NCBI Taxonomy" id="929813"/>
    <lineage>
        <taxon>Bacteria</taxon>
        <taxon>Pseudomonadati</taxon>
        <taxon>Pseudomonadota</taxon>
        <taxon>Gammaproteobacteria</taxon>
        <taxon>Enterobacterales</taxon>
        <taxon>Yersiniaceae</taxon>
        <taxon>Gibbsiella</taxon>
    </lineage>
</organism>
<gene>
    <name evidence="2" type="ORF">AWC35_14990</name>
</gene>
<feature type="chain" id="PRO_5012761179" description="Lipoprotein" evidence="1">
    <location>
        <begin position="21"/>
        <end position="149"/>
    </location>
</feature>
<dbReference type="OrthoDB" id="6414000at2"/>
<feature type="signal peptide" evidence="1">
    <location>
        <begin position="1"/>
        <end position="20"/>
    </location>
</feature>
<dbReference type="KEGG" id="gqu:AWC35_14990"/>
<name>A0A250B303_9GAMM</name>
<evidence type="ECO:0000313" key="3">
    <source>
        <dbReference type="Proteomes" id="UP000217182"/>
    </source>
</evidence>
<proteinExistence type="predicted"/>
<dbReference type="EMBL" id="CP014136">
    <property type="protein sequence ID" value="ATA20544.1"/>
    <property type="molecule type" value="Genomic_DNA"/>
</dbReference>
<dbReference type="AlphaFoldDB" id="A0A250B303"/>
<evidence type="ECO:0000313" key="2">
    <source>
        <dbReference type="EMBL" id="ATA20544.1"/>
    </source>
</evidence>